<dbReference type="Proteomes" id="UP000636479">
    <property type="component" value="Unassembled WGS sequence"/>
</dbReference>
<dbReference type="SUPFAM" id="SSF52047">
    <property type="entry name" value="RNI-like"/>
    <property type="match status" value="1"/>
</dbReference>
<evidence type="ECO:0000313" key="2">
    <source>
        <dbReference type="Proteomes" id="UP000636479"/>
    </source>
</evidence>
<gene>
    <name evidence="1" type="ORF">MIND_00659600</name>
</gene>
<keyword evidence="2" id="KW-1185">Reference proteome</keyword>
<evidence type="ECO:0008006" key="3">
    <source>
        <dbReference type="Google" id="ProtNLM"/>
    </source>
</evidence>
<dbReference type="RefSeq" id="XP_037218965.1">
    <property type="nucleotide sequence ID" value="XM_037363321.1"/>
</dbReference>
<dbReference type="InterPro" id="IPR032675">
    <property type="entry name" value="LRR_dom_sf"/>
</dbReference>
<evidence type="ECO:0000313" key="1">
    <source>
        <dbReference type="EMBL" id="KAF7300965.1"/>
    </source>
</evidence>
<comment type="caution">
    <text evidence="1">The sequence shown here is derived from an EMBL/GenBank/DDBJ whole genome shotgun (WGS) entry which is preliminary data.</text>
</comment>
<reference evidence="1" key="1">
    <citation type="submission" date="2020-05" db="EMBL/GenBank/DDBJ databases">
        <title>Mycena genomes resolve the evolution of fungal bioluminescence.</title>
        <authorList>
            <person name="Tsai I.J."/>
        </authorList>
    </citation>
    <scope>NUCLEOTIDE SEQUENCE</scope>
    <source>
        <strain evidence="1">171206Taipei</strain>
    </source>
</reference>
<dbReference type="EMBL" id="JACAZF010000006">
    <property type="protein sequence ID" value="KAF7300965.1"/>
    <property type="molecule type" value="Genomic_DNA"/>
</dbReference>
<accession>A0A8H6SJR2</accession>
<organism evidence="1 2">
    <name type="scientific">Mycena indigotica</name>
    <dbReference type="NCBI Taxonomy" id="2126181"/>
    <lineage>
        <taxon>Eukaryota</taxon>
        <taxon>Fungi</taxon>
        <taxon>Dikarya</taxon>
        <taxon>Basidiomycota</taxon>
        <taxon>Agaricomycotina</taxon>
        <taxon>Agaricomycetes</taxon>
        <taxon>Agaricomycetidae</taxon>
        <taxon>Agaricales</taxon>
        <taxon>Marasmiineae</taxon>
        <taxon>Mycenaceae</taxon>
        <taxon>Mycena</taxon>
    </lineage>
</organism>
<protein>
    <recommendedName>
        <fullName evidence="3">F-box domain-containing protein</fullName>
    </recommendedName>
</protein>
<proteinExistence type="predicted"/>
<name>A0A8H6SJR2_9AGAR</name>
<dbReference type="GeneID" id="59345837"/>
<dbReference type="AlphaFoldDB" id="A0A8H6SJR2"/>
<dbReference type="Gene3D" id="3.80.10.10">
    <property type="entry name" value="Ribonuclease Inhibitor"/>
    <property type="match status" value="1"/>
</dbReference>
<dbReference type="OrthoDB" id="2747524at2759"/>
<sequence>MFATIHNRHESLPPRALWSHFRTLHIRDVSASRKAAIVVPDALLMALPEMSHLTKITIRLNSVVPNLCFFALSQLPLLSSLEIYQIRLDSEVNFARMTLPALEALSLRIGGFFGVSRPANVDLAQEAQNIMRFLWTVAQKLHFLTISGDILPPAFSEIHWPRLISLAITEHLPPTHIPLSALVGQMPSLEKLELRYTPDLARKQYSPFRVIRPGETVPSQVLQRLSVLSLSNVHIDDPILQALPQNLKKLNLFAAWDVLDYQRLAPPPLTLHLWAGWVTSFPNLTALSMTIGPPSPAAVLIEAIASAAPNVLDLEFRHTIYDNSDDRLLTIDFIDPGFFTALRKFHQLDRFCIFIDYLRIHMNPGPPGHAAYRLFVEVPTLQTVVYKFSGYVSPPQSQMTCVWGREMLARPAPPRVIMIRDPPRPIYSNIEHSD</sequence>